<dbReference type="PRINTS" id="PR00173">
    <property type="entry name" value="EDTRNSPORT"/>
</dbReference>
<keyword evidence="6 8" id="KW-1133">Transmembrane helix</keyword>
<sequence>MLKMFMEWYKKRFSDPHVVSLMAVILGLFIIIYFFNKILLPILIAIVLSYLLDSPVNFLHKRGLPRTFAVVIVLLLFIMVVFVGFMILLPLIWQQSISLITNIPNMLNFANNFLTTLPEHYPELIDVGLFDSIIQGITSRVVQTGNSLLQFSIVSLLGFVSVAINAVLVPIMMFFLLKDKTKIWAYCSKILPKNRTILDKVAAEMDMQISNYIVGNVLHIVILAICVYIPFCYFGLDYGLLLAVFVGLSVLIPYIGIIISSIPVVLIAIFQWGISPEFSYLILCYVLIQALDGNLLVPCLFSEKLNLHPLVIIVAVIVFGGLWGFWGIFFAIPLATLVKAIINAWPTPEDINNNTLAEIKAD</sequence>
<feature type="transmembrane region" description="Helical" evidence="8">
    <location>
        <begin position="148"/>
        <end position="176"/>
    </location>
</feature>
<reference evidence="11 12" key="1">
    <citation type="submission" date="2017-03" db="EMBL/GenBank/DDBJ databases">
        <title>Comparative genomics of honeybee gut symbionts reveal geographically distinct and subgroup specific antibiotic resistance.</title>
        <authorList>
            <person name="Ludvigsen J."/>
            <person name="Porcellato D."/>
            <person name="Labee-Lund T.M."/>
            <person name="Amdam G.V."/>
            <person name="Rudi K."/>
        </authorList>
    </citation>
    <scope>NUCLEOTIDE SEQUENCE [LARGE SCALE GENOMIC DNA]</scope>
    <source>
        <strain evidence="9 12">A-7-12</strain>
        <strain evidence="10 11">A-9-12</strain>
    </source>
</reference>
<name>A0A242NEL2_9GAMM</name>
<evidence type="ECO:0000313" key="9">
    <source>
        <dbReference type="EMBL" id="OTP98251.1"/>
    </source>
</evidence>
<dbReference type="Pfam" id="PF01594">
    <property type="entry name" value="AI-2E_transport"/>
    <property type="match status" value="1"/>
</dbReference>
<comment type="caution">
    <text evidence="9">The sequence shown here is derived from an EMBL/GenBank/DDBJ whole genome shotgun (WGS) entry which is preliminary data.</text>
</comment>
<dbReference type="Proteomes" id="UP000194800">
    <property type="component" value="Unassembled WGS sequence"/>
</dbReference>
<dbReference type="PANTHER" id="PTHR21716">
    <property type="entry name" value="TRANSMEMBRANE PROTEIN"/>
    <property type="match status" value="1"/>
</dbReference>
<dbReference type="GO" id="GO:0005886">
    <property type="term" value="C:plasma membrane"/>
    <property type="evidence" value="ECO:0007669"/>
    <property type="project" value="UniProtKB-SubCell"/>
</dbReference>
<keyword evidence="7 8" id="KW-0472">Membrane</keyword>
<keyword evidence="3" id="KW-0813">Transport</keyword>
<evidence type="ECO:0000313" key="10">
    <source>
        <dbReference type="EMBL" id="OTQ08050.1"/>
    </source>
</evidence>
<dbReference type="AlphaFoldDB" id="A0A242NEL2"/>
<accession>A0A242NEL2</accession>
<organism evidence="9 12">
    <name type="scientific">Gilliamella apicola</name>
    <dbReference type="NCBI Taxonomy" id="1196095"/>
    <lineage>
        <taxon>Bacteria</taxon>
        <taxon>Pseudomonadati</taxon>
        <taxon>Pseudomonadota</taxon>
        <taxon>Gammaproteobacteria</taxon>
        <taxon>Orbales</taxon>
        <taxon>Orbaceae</taxon>
        <taxon>Gilliamella</taxon>
    </lineage>
</organism>
<dbReference type="EMBL" id="NARP01000035">
    <property type="protein sequence ID" value="OTP98251.1"/>
    <property type="molecule type" value="Genomic_DNA"/>
</dbReference>
<comment type="subcellular location">
    <subcellularLocation>
        <location evidence="1">Cell membrane</location>
        <topology evidence="1">Multi-pass membrane protein</topology>
    </subcellularLocation>
</comment>
<feature type="transmembrane region" description="Helical" evidence="8">
    <location>
        <begin position="212"/>
        <end position="233"/>
    </location>
</feature>
<feature type="transmembrane region" description="Helical" evidence="8">
    <location>
        <begin position="309"/>
        <end position="332"/>
    </location>
</feature>
<evidence type="ECO:0000256" key="8">
    <source>
        <dbReference type="SAM" id="Phobius"/>
    </source>
</evidence>
<dbReference type="GO" id="GO:0055085">
    <property type="term" value="P:transmembrane transport"/>
    <property type="evidence" value="ECO:0007669"/>
    <property type="project" value="TreeGrafter"/>
</dbReference>
<proteinExistence type="inferred from homology"/>
<protein>
    <submittedName>
        <fullName evidence="9">AI-2E family transporter</fullName>
    </submittedName>
</protein>
<dbReference type="EMBL" id="NART01000115">
    <property type="protein sequence ID" value="OTQ08050.1"/>
    <property type="molecule type" value="Genomic_DNA"/>
</dbReference>
<evidence type="ECO:0000256" key="2">
    <source>
        <dbReference type="ARBA" id="ARBA00009773"/>
    </source>
</evidence>
<keyword evidence="4" id="KW-1003">Cell membrane</keyword>
<gene>
    <name evidence="10" type="ORF">B6C91_13565</name>
    <name evidence="9" type="ORF">B6D08_11810</name>
</gene>
<evidence type="ECO:0000313" key="11">
    <source>
        <dbReference type="Proteomes" id="UP000194800"/>
    </source>
</evidence>
<dbReference type="RefSeq" id="WP_086272352.1">
    <property type="nucleotide sequence ID" value="NZ_MZNE01000048.1"/>
</dbReference>
<dbReference type="PANTHER" id="PTHR21716:SF53">
    <property type="entry name" value="PERMEASE PERM-RELATED"/>
    <property type="match status" value="1"/>
</dbReference>
<dbReference type="Proteomes" id="UP000194977">
    <property type="component" value="Unassembled WGS sequence"/>
</dbReference>
<dbReference type="OrthoDB" id="5562213at2"/>
<evidence type="ECO:0000256" key="7">
    <source>
        <dbReference type="ARBA" id="ARBA00023136"/>
    </source>
</evidence>
<evidence type="ECO:0000256" key="5">
    <source>
        <dbReference type="ARBA" id="ARBA00022692"/>
    </source>
</evidence>
<feature type="transmembrane region" description="Helical" evidence="8">
    <location>
        <begin position="21"/>
        <end position="48"/>
    </location>
</feature>
<feature type="transmembrane region" description="Helical" evidence="8">
    <location>
        <begin position="68"/>
        <end position="93"/>
    </location>
</feature>
<keyword evidence="5 8" id="KW-0812">Transmembrane</keyword>
<evidence type="ECO:0000256" key="4">
    <source>
        <dbReference type="ARBA" id="ARBA00022475"/>
    </source>
</evidence>
<feature type="transmembrane region" description="Helical" evidence="8">
    <location>
        <begin position="278"/>
        <end position="297"/>
    </location>
</feature>
<comment type="similarity">
    <text evidence="2">Belongs to the autoinducer-2 exporter (AI-2E) (TC 2.A.86) family.</text>
</comment>
<dbReference type="InterPro" id="IPR002549">
    <property type="entry name" value="AI-2E-like"/>
</dbReference>
<evidence type="ECO:0000256" key="3">
    <source>
        <dbReference type="ARBA" id="ARBA00022448"/>
    </source>
</evidence>
<evidence type="ECO:0000256" key="1">
    <source>
        <dbReference type="ARBA" id="ARBA00004651"/>
    </source>
</evidence>
<evidence type="ECO:0000313" key="12">
    <source>
        <dbReference type="Proteomes" id="UP000194977"/>
    </source>
</evidence>
<feature type="transmembrane region" description="Helical" evidence="8">
    <location>
        <begin position="240"/>
        <end position="272"/>
    </location>
</feature>
<keyword evidence="11" id="KW-1185">Reference proteome</keyword>
<evidence type="ECO:0000256" key="6">
    <source>
        <dbReference type="ARBA" id="ARBA00022989"/>
    </source>
</evidence>